<name>A0A8J6HNT3_TENMO</name>
<evidence type="ECO:0000313" key="3">
    <source>
        <dbReference type="Proteomes" id="UP000719412"/>
    </source>
</evidence>
<accession>A0A8J6HNT3</accession>
<evidence type="ECO:0000313" key="2">
    <source>
        <dbReference type="EMBL" id="KAH0817346.1"/>
    </source>
</evidence>
<sequence length="403" mass="44333">MQKTAEWPEKENLVDLMLRSKEDWEAIAGMARKITRTKEADERRLESGLTLTPGKRAVLRRYSDSRPRLNSTASVLFGHQAPHPAPSPGSDPSTMPTTQDRPEKKDSGETVPNPKAIQSPPTTLSNPSSDASASGPSCITSASPTSTASTGKTPKFKFHIKNIPENLATQKSFHNFLITNLNIRTTDVLIVNRNPTALLITTSPPPENLNQQLRTASNSRDIEISPPNCPKMPEPPSNKKPPVFSVVIRSVDHDITENDHPPNKCPLEHPKCPFWEGNHPAWSLKCPKSHEFVITDETPIMPMLIIDPPEEFADPVDTAAGESPLNRPQHCPLQTIYPTDKCAPLVGGISVHCVTGQAVLVDLIPKNPIRKLRHPPTALLSKLYPDLSETLQDIVENTPVSMR</sequence>
<comment type="caution">
    <text evidence="2">The sequence shown here is derived from an EMBL/GenBank/DDBJ whole genome shotgun (WGS) entry which is preliminary data.</text>
</comment>
<reference evidence="2" key="2">
    <citation type="submission" date="2021-08" db="EMBL/GenBank/DDBJ databases">
        <authorList>
            <person name="Eriksson T."/>
        </authorList>
    </citation>
    <scope>NUCLEOTIDE SEQUENCE</scope>
    <source>
        <strain evidence="2">Stoneville</strain>
        <tissue evidence="2">Whole head</tissue>
    </source>
</reference>
<feature type="compositionally biased region" description="Polar residues" evidence="1">
    <location>
        <begin position="119"/>
        <end position="139"/>
    </location>
</feature>
<feature type="region of interest" description="Disordered" evidence="1">
    <location>
        <begin position="38"/>
        <end position="153"/>
    </location>
</feature>
<protein>
    <submittedName>
        <fullName evidence="2">Uncharacterized protein</fullName>
    </submittedName>
</protein>
<feature type="compositionally biased region" description="Polar residues" evidence="1">
    <location>
        <begin position="90"/>
        <end position="99"/>
    </location>
</feature>
<organism evidence="2 3">
    <name type="scientific">Tenebrio molitor</name>
    <name type="common">Yellow mealworm beetle</name>
    <dbReference type="NCBI Taxonomy" id="7067"/>
    <lineage>
        <taxon>Eukaryota</taxon>
        <taxon>Metazoa</taxon>
        <taxon>Ecdysozoa</taxon>
        <taxon>Arthropoda</taxon>
        <taxon>Hexapoda</taxon>
        <taxon>Insecta</taxon>
        <taxon>Pterygota</taxon>
        <taxon>Neoptera</taxon>
        <taxon>Endopterygota</taxon>
        <taxon>Coleoptera</taxon>
        <taxon>Polyphaga</taxon>
        <taxon>Cucujiformia</taxon>
        <taxon>Tenebrionidae</taxon>
        <taxon>Tenebrio</taxon>
    </lineage>
</organism>
<dbReference type="Proteomes" id="UP000719412">
    <property type="component" value="Unassembled WGS sequence"/>
</dbReference>
<feature type="compositionally biased region" description="Low complexity" evidence="1">
    <location>
        <begin position="140"/>
        <end position="153"/>
    </location>
</feature>
<gene>
    <name evidence="2" type="ORF">GEV33_005445</name>
</gene>
<evidence type="ECO:0000256" key="1">
    <source>
        <dbReference type="SAM" id="MobiDB-lite"/>
    </source>
</evidence>
<proteinExistence type="predicted"/>
<dbReference type="EMBL" id="JABDTM020019669">
    <property type="protein sequence ID" value="KAH0817346.1"/>
    <property type="molecule type" value="Genomic_DNA"/>
</dbReference>
<reference evidence="2" key="1">
    <citation type="journal article" date="2020" name="J Insects Food Feed">
        <title>The yellow mealworm (Tenebrio molitor) genome: a resource for the emerging insects as food and feed industry.</title>
        <authorList>
            <person name="Eriksson T."/>
            <person name="Andere A."/>
            <person name="Kelstrup H."/>
            <person name="Emery V."/>
            <person name="Picard C."/>
        </authorList>
    </citation>
    <scope>NUCLEOTIDE SEQUENCE</scope>
    <source>
        <strain evidence="2">Stoneville</strain>
        <tissue evidence="2">Whole head</tissue>
    </source>
</reference>
<dbReference type="AlphaFoldDB" id="A0A8J6HNT3"/>
<keyword evidence="3" id="KW-1185">Reference proteome</keyword>